<protein>
    <submittedName>
        <fullName evidence="14">Potassium calcium-activated channel subfamily N member 1</fullName>
    </submittedName>
</protein>
<feature type="compositionally biased region" description="Acidic residues" evidence="11">
    <location>
        <begin position="44"/>
        <end position="57"/>
    </location>
</feature>
<proteinExistence type="predicted"/>
<dbReference type="FunFam" id="1.10.287.70:FF:000027">
    <property type="entry name" value="Small conductance calcium-activated potassium channel, isoform O"/>
    <property type="match status" value="1"/>
</dbReference>
<evidence type="ECO:0000256" key="12">
    <source>
        <dbReference type="SAM" id="Phobius"/>
    </source>
</evidence>
<dbReference type="AlphaFoldDB" id="A0A8C5YJR6"/>
<dbReference type="GeneTree" id="ENSGT00950000182904"/>
<keyword evidence="5" id="KW-0112">Calmodulin-binding</keyword>
<feature type="transmembrane region" description="Helical" evidence="12">
    <location>
        <begin position="258"/>
        <end position="280"/>
    </location>
</feature>
<evidence type="ECO:0000256" key="6">
    <source>
        <dbReference type="ARBA" id="ARBA00022989"/>
    </source>
</evidence>
<keyword evidence="7" id="KW-0406">Ion transport</keyword>
<feature type="transmembrane region" description="Helical" evidence="12">
    <location>
        <begin position="118"/>
        <end position="141"/>
    </location>
</feature>
<dbReference type="GO" id="GO:0005242">
    <property type="term" value="F:inward rectifier potassium channel activity"/>
    <property type="evidence" value="ECO:0007669"/>
    <property type="project" value="Ensembl"/>
</dbReference>
<keyword evidence="4 12" id="KW-0812">Transmembrane</keyword>
<organism evidence="14 15">
    <name type="scientific">Marmota marmota marmota</name>
    <name type="common">Alpine marmot</name>
    <dbReference type="NCBI Taxonomy" id="9994"/>
    <lineage>
        <taxon>Eukaryota</taxon>
        <taxon>Metazoa</taxon>
        <taxon>Chordata</taxon>
        <taxon>Craniata</taxon>
        <taxon>Vertebrata</taxon>
        <taxon>Euteleostomi</taxon>
        <taxon>Mammalia</taxon>
        <taxon>Eutheria</taxon>
        <taxon>Euarchontoglires</taxon>
        <taxon>Glires</taxon>
        <taxon>Rodentia</taxon>
        <taxon>Sciuromorpha</taxon>
        <taxon>Sciuridae</taxon>
        <taxon>Xerinae</taxon>
        <taxon>Marmotini</taxon>
        <taxon>Marmota</taxon>
    </lineage>
</organism>
<evidence type="ECO:0000256" key="3">
    <source>
        <dbReference type="ARBA" id="ARBA00022448"/>
    </source>
</evidence>
<evidence type="ECO:0000313" key="14">
    <source>
        <dbReference type="Ensembl" id="ENSMMMP00000001010.1"/>
    </source>
</evidence>
<gene>
    <name evidence="14" type="primary">KCNN1</name>
</gene>
<feature type="transmembrane region" description="Helical" evidence="12">
    <location>
        <begin position="87"/>
        <end position="106"/>
    </location>
</feature>
<feature type="domain" description="Calmodulin-binding" evidence="13">
    <location>
        <begin position="344"/>
        <end position="420"/>
    </location>
</feature>
<dbReference type="SUPFAM" id="SSF81324">
    <property type="entry name" value="Voltage-gated potassium channels"/>
    <property type="match status" value="1"/>
</dbReference>
<evidence type="ECO:0000256" key="7">
    <source>
        <dbReference type="ARBA" id="ARBA00023065"/>
    </source>
</evidence>
<dbReference type="InterPro" id="IPR015449">
    <property type="entry name" value="K_chnl_Ca-activ_SK"/>
</dbReference>
<evidence type="ECO:0000256" key="8">
    <source>
        <dbReference type="ARBA" id="ARBA00023136"/>
    </source>
</evidence>
<dbReference type="Ensembl" id="ENSMMMT00000001128.1">
    <property type="protein sequence ID" value="ENSMMMP00000001010.1"/>
    <property type="gene ID" value="ENSMMMG00000000948.1"/>
</dbReference>
<evidence type="ECO:0000256" key="2">
    <source>
        <dbReference type="ARBA" id="ARBA00004216"/>
    </source>
</evidence>
<dbReference type="Proteomes" id="UP000694407">
    <property type="component" value="Unplaced"/>
</dbReference>
<dbReference type="InterPro" id="IPR036122">
    <property type="entry name" value="CaM-bd_dom_sf"/>
</dbReference>
<evidence type="ECO:0000256" key="1">
    <source>
        <dbReference type="ARBA" id="ARBA00004141"/>
    </source>
</evidence>
<dbReference type="GO" id="GO:0016286">
    <property type="term" value="F:small conductance calcium-activated potassium channel activity"/>
    <property type="evidence" value="ECO:0007669"/>
    <property type="project" value="Ensembl"/>
</dbReference>
<dbReference type="GO" id="GO:0016020">
    <property type="term" value="C:membrane"/>
    <property type="evidence" value="ECO:0007669"/>
    <property type="project" value="UniProtKB-SubCell"/>
</dbReference>
<name>A0A8C5YJR6_MARMA</name>
<dbReference type="FunFam" id="1.10.287.70:FF:000022">
    <property type="entry name" value="Small conductance calcium-activated potassium channel, isoform O"/>
    <property type="match status" value="1"/>
</dbReference>
<comment type="catalytic activity">
    <reaction evidence="10">
        <text>K(+)(in) = K(+)(out)</text>
        <dbReference type="Rhea" id="RHEA:29463"/>
        <dbReference type="ChEBI" id="CHEBI:29103"/>
    </reaction>
</comment>
<evidence type="ECO:0000256" key="4">
    <source>
        <dbReference type="ARBA" id="ARBA00022692"/>
    </source>
</evidence>
<dbReference type="PANTHER" id="PTHR10153">
    <property type="entry name" value="SMALL CONDUCTANCE CALCIUM-ACTIVATED POTASSIUM CHANNEL"/>
    <property type="match status" value="1"/>
</dbReference>
<keyword evidence="8 12" id="KW-0472">Membrane</keyword>
<reference evidence="14" key="1">
    <citation type="submission" date="2025-08" db="UniProtKB">
        <authorList>
            <consortium name="Ensembl"/>
        </authorList>
    </citation>
    <scope>IDENTIFICATION</scope>
</reference>
<keyword evidence="15" id="KW-1185">Reference proteome</keyword>
<evidence type="ECO:0000256" key="10">
    <source>
        <dbReference type="ARBA" id="ARBA00034430"/>
    </source>
</evidence>
<dbReference type="Pfam" id="PF02888">
    <property type="entry name" value="CaMBD"/>
    <property type="match status" value="1"/>
</dbReference>
<dbReference type="Gene3D" id="1.10.287.70">
    <property type="match status" value="1"/>
</dbReference>
<keyword evidence="6 12" id="KW-1133">Transmembrane helix</keyword>
<accession>A0A8C5YJR6</accession>
<dbReference type="Pfam" id="PF03530">
    <property type="entry name" value="SK_channel"/>
    <property type="match status" value="1"/>
</dbReference>
<dbReference type="SMART" id="SM01053">
    <property type="entry name" value="CaMBD"/>
    <property type="match status" value="1"/>
</dbReference>
<evidence type="ECO:0000259" key="13">
    <source>
        <dbReference type="SMART" id="SM01053"/>
    </source>
</evidence>
<comment type="subcellular location">
    <subcellularLocation>
        <location evidence="2">Cytoplasm</location>
        <location evidence="2">Myofibril</location>
        <location evidence="2">Sarcomere</location>
        <location evidence="2">Z line</location>
    </subcellularLocation>
    <subcellularLocation>
        <location evidence="1">Membrane</location>
        <topology evidence="1">Multi-pass membrane protein</topology>
    </subcellularLocation>
</comment>
<evidence type="ECO:0000256" key="5">
    <source>
        <dbReference type="ARBA" id="ARBA00022860"/>
    </source>
</evidence>
<reference evidence="14" key="2">
    <citation type="submission" date="2025-09" db="UniProtKB">
        <authorList>
            <consortium name="Ensembl"/>
        </authorList>
    </citation>
    <scope>IDENTIFICATION</scope>
</reference>
<keyword evidence="9" id="KW-0407">Ion channel</keyword>
<feature type="region of interest" description="Disordered" evidence="11">
    <location>
        <begin position="1"/>
        <end position="74"/>
    </location>
</feature>
<dbReference type="InterPro" id="IPR004178">
    <property type="entry name" value="CaM-bd_dom"/>
</dbReference>
<evidence type="ECO:0000256" key="9">
    <source>
        <dbReference type="ARBA" id="ARBA00023303"/>
    </source>
</evidence>
<dbReference type="GO" id="GO:0030018">
    <property type="term" value="C:Z disc"/>
    <property type="evidence" value="ECO:0007669"/>
    <property type="project" value="UniProtKB-SubCell"/>
</dbReference>
<evidence type="ECO:0000256" key="11">
    <source>
        <dbReference type="SAM" id="MobiDB-lite"/>
    </source>
</evidence>
<evidence type="ECO:0000313" key="15">
    <source>
        <dbReference type="Proteomes" id="UP000694407"/>
    </source>
</evidence>
<sequence>MNGHSHNGSVGRPLGSGPGVLGRDPLDPEPSRLSPGSPRGQPQDQEEEEEEEEEEDEAGRRRGPGKTPTVGHRLGHRRALFEKRKRLSDYALIFGMFGIVVMVTETELSWGVYTKDSLYSFALKCLISLSTAILLGLVVLYHAREIQLFMVDNGADDWRIAMTCERVFLISLELAVCAIHPVPGHYRFTWTARLAFTYAPSVAEADVDVLLSIPMFLRLYLLGRVMLLHSKIFTDASSRSIGALNKITFNTRFVMKTLMTICPGTVLLVFSISSWIIAAWTVRVCERCAPGRQAEREGWGPGPRLMCPSLCLQGAGCTALVVAVVARKLELTKAEKHVHNFMMDTQLTKRVKNAAANVLRETWLIYKHTRLVKKPDQARVRKHQRKFLQAIHQLRSVKIEQGKLNDQANTLAELAKVSGRGRMQAEEDWRDRCLWGEGSRGGVTSTESLGSLACPYCVLNLSPPPRPHTCKERARATEGGSLPPASCGVTAGEMLASLGCSWQSQISLIPVCEIGEARCKCDSPQQHCVKQMLCQ</sequence>
<dbReference type="PRINTS" id="PR01451">
    <property type="entry name" value="SKCHANNEL"/>
</dbReference>
<dbReference type="GO" id="GO:0005516">
    <property type="term" value="F:calmodulin binding"/>
    <property type="evidence" value="ECO:0007669"/>
    <property type="project" value="UniProtKB-KW"/>
</dbReference>
<dbReference type="SUPFAM" id="SSF81327">
    <property type="entry name" value="Small-conductance potassium channel"/>
    <property type="match status" value="1"/>
</dbReference>
<keyword evidence="3" id="KW-0813">Transport</keyword>